<feature type="compositionally biased region" description="Basic and acidic residues" evidence="1">
    <location>
        <begin position="16"/>
        <end position="38"/>
    </location>
</feature>
<evidence type="ECO:0000313" key="3">
    <source>
        <dbReference type="EMBL" id="GAW25971.1"/>
    </source>
</evidence>
<gene>
    <name evidence="3" type="ORF">SAMD00023353_1700830</name>
</gene>
<name>A0A1S8A7D5_ROSNE</name>
<keyword evidence="2" id="KW-0472">Membrane</keyword>
<dbReference type="AlphaFoldDB" id="A0A1S8A7D5"/>
<evidence type="ECO:0000256" key="1">
    <source>
        <dbReference type="SAM" id="MobiDB-lite"/>
    </source>
</evidence>
<proteinExistence type="predicted"/>
<organism evidence="3">
    <name type="scientific">Rosellinia necatrix</name>
    <name type="common">White root-rot fungus</name>
    <dbReference type="NCBI Taxonomy" id="77044"/>
    <lineage>
        <taxon>Eukaryota</taxon>
        <taxon>Fungi</taxon>
        <taxon>Dikarya</taxon>
        <taxon>Ascomycota</taxon>
        <taxon>Pezizomycotina</taxon>
        <taxon>Sordariomycetes</taxon>
        <taxon>Xylariomycetidae</taxon>
        <taxon>Xylariales</taxon>
        <taxon>Xylariaceae</taxon>
        <taxon>Rosellinia</taxon>
    </lineage>
</organism>
<dbReference type="EMBL" id="DF977462">
    <property type="protein sequence ID" value="GAW25971.1"/>
    <property type="molecule type" value="Genomic_DNA"/>
</dbReference>
<sequence>MFKIFNPVYSPLTSRSESRGSDEEHRGFIDGKHYDHDGSSNPKPNRRSLIPHYSIIIFPWVLAILNFGLFLNQYLRHPSDLECARRLSPYCMLPTAPTAPTI</sequence>
<feature type="region of interest" description="Disordered" evidence="1">
    <location>
        <begin position="1"/>
        <end position="44"/>
    </location>
</feature>
<dbReference type="Proteomes" id="UP000054516">
    <property type="component" value="Unassembled WGS sequence"/>
</dbReference>
<protein>
    <submittedName>
        <fullName evidence="3">Uncharacterized protein</fullName>
    </submittedName>
</protein>
<evidence type="ECO:0000313" key="4">
    <source>
        <dbReference type="Proteomes" id="UP000054516"/>
    </source>
</evidence>
<keyword evidence="2" id="KW-0812">Transmembrane</keyword>
<accession>A0A1S8A7D5</accession>
<evidence type="ECO:0000256" key="2">
    <source>
        <dbReference type="SAM" id="Phobius"/>
    </source>
</evidence>
<keyword evidence="2" id="KW-1133">Transmembrane helix</keyword>
<keyword evidence="4" id="KW-1185">Reference proteome</keyword>
<feature type="transmembrane region" description="Helical" evidence="2">
    <location>
        <begin position="50"/>
        <end position="71"/>
    </location>
</feature>
<reference evidence="3" key="1">
    <citation type="submission" date="2016-03" db="EMBL/GenBank/DDBJ databases">
        <title>Draft genome sequence of Rosellinia necatrix.</title>
        <authorList>
            <person name="Kanematsu S."/>
        </authorList>
    </citation>
    <scope>NUCLEOTIDE SEQUENCE [LARGE SCALE GENOMIC DNA]</scope>
    <source>
        <strain evidence="3">W97</strain>
    </source>
</reference>